<feature type="region of interest" description="Disordered" evidence="1">
    <location>
        <begin position="121"/>
        <end position="172"/>
    </location>
</feature>
<dbReference type="Gene3D" id="1.20.120.450">
    <property type="entry name" value="dinb family like domain"/>
    <property type="match status" value="1"/>
</dbReference>
<accession>A0A6J4JLG2</accession>
<name>A0A6J4JLG2_9ACTN</name>
<proteinExistence type="predicted"/>
<organism evidence="2">
    <name type="scientific">uncultured Mycobacteriales bacterium</name>
    <dbReference type="NCBI Taxonomy" id="581187"/>
    <lineage>
        <taxon>Bacteria</taxon>
        <taxon>Bacillati</taxon>
        <taxon>Actinomycetota</taxon>
        <taxon>Actinomycetes</taxon>
        <taxon>Mycobacteriales</taxon>
        <taxon>environmental samples</taxon>
    </lineage>
</organism>
<dbReference type="SUPFAM" id="SSF109854">
    <property type="entry name" value="DinB/YfiT-like putative metalloenzymes"/>
    <property type="match status" value="1"/>
</dbReference>
<evidence type="ECO:0000313" key="2">
    <source>
        <dbReference type="EMBL" id="CAA9281638.1"/>
    </source>
</evidence>
<evidence type="ECO:0008006" key="3">
    <source>
        <dbReference type="Google" id="ProtNLM"/>
    </source>
</evidence>
<protein>
    <recommendedName>
        <fullName evidence="3">DinB-like domain-containing protein</fullName>
    </recommendedName>
</protein>
<dbReference type="InterPro" id="IPR034660">
    <property type="entry name" value="DinB/YfiT-like"/>
</dbReference>
<evidence type="ECO:0000256" key="1">
    <source>
        <dbReference type="SAM" id="MobiDB-lite"/>
    </source>
</evidence>
<gene>
    <name evidence="2" type="ORF">AVDCRST_MAG41-3670</name>
</gene>
<reference evidence="2" key="1">
    <citation type="submission" date="2020-02" db="EMBL/GenBank/DDBJ databases">
        <authorList>
            <person name="Meier V. D."/>
        </authorList>
    </citation>
    <scope>NUCLEOTIDE SEQUENCE</scope>
    <source>
        <strain evidence="2">AVDCRST_MAG41</strain>
    </source>
</reference>
<dbReference type="AlphaFoldDB" id="A0A6J4JLG2"/>
<dbReference type="EMBL" id="CADCTP010000329">
    <property type="protein sequence ID" value="CAA9281638.1"/>
    <property type="molecule type" value="Genomic_DNA"/>
</dbReference>
<sequence>MEIVPDGKDWTWVLERPCPECGLDARDIRSAAVGGMVRAVAASWVAVLAGPDVRVRPAPAVWSPLEYGCHVRDVFRRYDQRLELMLTRTDPLFPNRDQDATAIADRYGEQDPGTVAAGLRAAAGPLASSGRAPDDGATAPSSPSTPSPATSCTTRSTTCTTRPAARTGPDRP</sequence>